<dbReference type="AlphaFoldDB" id="A0AAD6V1S7"/>
<organism evidence="2 3">
    <name type="scientific">Mycena pura</name>
    <dbReference type="NCBI Taxonomy" id="153505"/>
    <lineage>
        <taxon>Eukaryota</taxon>
        <taxon>Fungi</taxon>
        <taxon>Dikarya</taxon>
        <taxon>Basidiomycota</taxon>
        <taxon>Agaricomycotina</taxon>
        <taxon>Agaricomycetes</taxon>
        <taxon>Agaricomycetidae</taxon>
        <taxon>Agaricales</taxon>
        <taxon>Marasmiineae</taxon>
        <taxon>Mycenaceae</taxon>
        <taxon>Mycena</taxon>
    </lineage>
</organism>
<gene>
    <name evidence="2" type="ORF">GGX14DRAFT_469420</name>
</gene>
<proteinExistence type="predicted"/>
<keyword evidence="3" id="KW-1185">Reference proteome</keyword>
<name>A0AAD6V1S7_9AGAR</name>
<feature type="region of interest" description="Disordered" evidence="1">
    <location>
        <begin position="124"/>
        <end position="155"/>
    </location>
</feature>
<protein>
    <submittedName>
        <fullName evidence="2">Uncharacterized protein</fullName>
    </submittedName>
</protein>
<evidence type="ECO:0000256" key="1">
    <source>
        <dbReference type="SAM" id="MobiDB-lite"/>
    </source>
</evidence>
<dbReference type="Proteomes" id="UP001219525">
    <property type="component" value="Unassembled WGS sequence"/>
</dbReference>
<dbReference type="EMBL" id="JARJCW010000072">
    <property type="protein sequence ID" value="KAJ7198478.1"/>
    <property type="molecule type" value="Genomic_DNA"/>
</dbReference>
<reference evidence="2" key="1">
    <citation type="submission" date="2023-03" db="EMBL/GenBank/DDBJ databases">
        <title>Massive genome expansion in bonnet fungi (Mycena s.s.) driven by repeated elements and novel gene families across ecological guilds.</title>
        <authorList>
            <consortium name="Lawrence Berkeley National Laboratory"/>
            <person name="Harder C.B."/>
            <person name="Miyauchi S."/>
            <person name="Viragh M."/>
            <person name="Kuo A."/>
            <person name="Thoen E."/>
            <person name="Andreopoulos B."/>
            <person name="Lu D."/>
            <person name="Skrede I."/>
            <person name="Drula E."/>
            <person name="Henrissat B."/>
            <person name="Morin E."/>
            <person name="Kohler A."/>
            <person name="Barry K."/>
            <person name="LaButti K."/>
            <person name="Morin E."/>
            <person name="Salamov A."/>
            <person name="Lipzen A."/>
            <person name="Mereny Z."/>
            <person name="Hegedus B."/>
            <person name="Baldrian P."/>
            <person name="Stursova M."/>
            <person name="Weitz H."/>
            <person name="Taylor A."/>
            <person name="Grigoriev I.V."/>
            <person name="Nagy L.G."/>
            <person name="Martin F."/>
            <person name="Kauserud H."/>
        </authorList>
    </citation>
    <scope>NUCLEOTIDE SEQUENCE</scope>
    <source>
        <strain evidence="2">9144</strain>
    </source>
</reference>
<evidence type="ECO:0000313" key="2">
    <source>
        <dbReference type="EMBL" id="KAJ7198478.1"/>
    </source>
</evidence>
<evidence type="ECO:0000313" key="3">
    <source>
        <dbReference type="Proteomes" id="UP001219525"/>
    </source>
</evidence>
<sequence length="384" mass="42870">MPGAPGSIVDLCGTDGRFQALAQPHSSEQWRNAHAYNEQWHPAYEANSLGMFSVDANYHIPADARAVLLDSIYASASYSEPAPPAAHARLEIQDYEREGGWSFDATGRTHYVPHGRIVQLADSEDGAGSDAIVDDSRTSLDALPPDAPPPPRPMQRTVELIPNAVLDRLPYVCDASPGYAPRPPSVATPAHHDYSHSPFDFEQNLASIETGCQDIVSLHAKFAALPAPNTADLALCAQIGDALHAVRRSLQRRTQILPEQWCLRSMSCQSKYDYRLMSLKRTLRRLHALSDVSLCALSANQYERVRRLLEQHHAKLSDLAAKFNATFDRLRIRHFSSVLRNVYSEIQHHVEKQKQIKEERRTRTVRVAQLGHWKGRRPSTVAVA</sequence>
<comment type="caution">
    <text evidence="2">The sequence shown here is derived from an EMBL/GenBank/DDBJ whole genome shotgun (WGS) entry which is preliminary data.</text>
</comment>
<accession>A0AAD6V1S7</accession>